<dbReference type="Proteomes" id="UP000245626">
    <property type="component" value="Unassembled WGS sequence"/>
</dbReference>
<evidence type="ECO:0000313" key="2">
    <source>
        <dbReference type="Proteomes" id="UP000245626"/>
    </source>
</evidence>
<proteinExistence type="predicted"/>
<reference evidence="1 2" key="1">
    <citation type="journal article" date="2018" name="Mol. Biol. Evol.">
        <title>Broad Genomic Sampling Reveals a Smut Pathogenic Ancestry of the Fungal Clade Ustilaginomycotina.</title>
        <authorList>
            <person name="Kijpornyongpan T."/>
            <person name="Mondo S.J."/>
            <person name="Barry K."/>
            <person name="Sandor L."/>
            <person name="Lee J."/>
            <person name="Lipzen A."/>
            <person name="Pangilinan J."/>
            <person name="LaButti K."/>
            <person name="Hainaut M."/>
            <person name="Henrissat B."/>
            <person name="Grigoriev I.V."/>
            <person name="Spatafora J.W."/>
            <person name="Aime M.C."/>
        </authorList>
    </citation>
    <scope>NUCLEOTIDE SEQUENCE [LARGE SCALE GENOMIC DNA]</scope>
    <source>
        <strain evidence="1 2">SA 807</strain>
    </source>
</reference>
<gene>
    <name evidence="1" type="ORF">IE53DRAFT_386080</name>
</gene>
<organism evidence="1 2">
    <name type="scientific">Violaceomyces palustris</name>
    <dbReference type="NCBI Taxonomy" id="1673888"/>
    <lineage>
        <taxon>Eukaryota</taxon>
        <taxon>Fungi</taxon>
        <taxon>Dikarya</taxon>
        <taxon>Basidiomycota</taxon>
        <taxon>Ustilaginomycotina</taxon>
        <taxon>Ustilaginomycetes</taxon>
        <taxon>Violaceomycetales</taxon>
        <taxon>Violaceomycetaceae</taxon>
        <taxon>Violaceomyces</taxon>
    </lineage>
</organism>
<protein>
    <submittedName>
        <fullName evidence="1">Uncharacterized protein</fullName>
    </submittedName>
</protein>
<accession>A0ACD0P0G6</accession>
<sequence length="541" mass="56250">MSTISNPSSRKARQDVDELLADLENLGTDQPPLSSRATATSASSSTAAVTPSEAAATSSSAASSNPNRSSSDSSSNQRQQPPNDSRKVQDAQSLLDDLDNLVQSRPSLGSRSANQRPSSASQPPSTIASEPAPAPTDDPQTVSPSSSAPPASAPVQKETTSSGGGGWGGWGSSLFSQATKLADQARQEIEKRAPIHSSMTATNSTPTGTATATATSSSSSQPPSSDTVVVNSNPKAWVDFATKGVRGFVKEAGLDKLGEDLGKVGKRGWNEILNAVAPPIAAHEVIQVTLSHDMVGYDGIEEVTFRVLSKVMEQVDNQTEQQLIVNKAPDETSASRPKQVKGQERDLNWVEGFQQASKLAEVNLEEVMKNSDVAKKNKGGTSGAGAGSGVGGGGANSVTLPITTCPIFVRIQPCLAALPWVTAGTTTGSGAVGAGAGEAGEKGKDEKHLFFLIMLKDPSHGLSHTTMSQALPSTWLDVPFEENLWVEDAMVDILSGALNVIGQDYVQGRMSGRSRKGLIGVGDEEARKGDGVEASEKVHPS</sequence>
<name>A0ACD0P0G6_9BASI</name>
<evidence type="ECO:0000313" key="1">
    <source>
        <dbReference type="EMBL" id="PWN51544.1"/>
    </source>
</evidence>
<dbReference type="EMBL" id="KZ819835">
    <property type="protein sequence ID" value="PWN51544.1"/>
    <property type="molecule type" value="Genomic_DNA"/>
</dbReference>
<keyword evidence="2" id="KW-1185">Reference proteome</keyword>